<dbReference type="InterPro" id="IPR001547">
    <property type="entry name" value="Glyco_hydro_5"/>
</dbReference>
<evidence type="ECO:0000313" key="5">
    <source>
        <dbReference type="EMBL" id="TPG66430.1"/>
    </source>
</evidence>
<evidence type="ECO:0000259" key="4">
    <source>
        <dbReference type="Pfam" id="PF18962"/>
    </source>
</evidence>
<organism evidence="5 6">
    <name type="scientific">Hymenobacter nivis</name>
    <dbReference type="NCBI Taxonomy" id="1850093"/>
    <lineage>
        <taxon>Bacteria</taxon>
        <taxon>Pseudomonadati</taxon>
        <taxon>Bacteroidota</taxon>
        <taxon>Cytophagia</taxon>
        <taxon>Cytophagales</taxon>
        <taxon>Hymenobacteraceae</taxon>
        <taxon>Hymenobacter</taxon>
    </lineage>
</organism>
<dbReference type="Pfam" id="PF00150">
    <property type="entry name" value="Cellulase"/>
    <property type="match status" value="1"/>
</dbReference>
<dbReference type="InterPro" id="IPR026444">
    <property type="entry name" value="Secre_tail"/>
</dbReference>
<dbReference type="SUPFAM" id="SSF51445">
    <property type="entry name" value="(Trans)glycosidases"/>
    <property type="match status" value="1"/>
</dbReference>
<dbReference type="Proteomes" id="UP000317646">
    <property type="component" value="Unassembled WGS sequence"/>
</dbReference>
<dbReference type="CDD" id="cd23342">
    <property type="entry name" value="beta-trefoil_FSCN_ZgPorA-like"/>
    <property type="match status" value="1"/>
</dbReference>
<name>A0A502GZ40_9BACT</name>
<evidence type="ECO:0000256" key="1">
    <source>
        <dbReference type="ARBA" id="ARBA00022801"/>
    </source>
</evidence>
<evidence type="ECO:0000259" key="3">
    <source>
        <dbReference type="Pfam" id="PF00150"/>
    </source>
</evidence>
<comment type="caution">
    <text evidence="5">The sequence shown here is derived from an EMBL/GenBank/DDBJ whole genome shotgun (WGS) entry which is preliminary data.</text>
</comment>
<dbReference type="GO" id="GO:0009986">
    <property type="term" value="C:cell surface"/>
    <property type="evidence" value="ECO:0007669"/>
    <property type="project" value="TreeGrafter"/>
</dbReference>
<evidence type="ECO:0000313" key="6">
    <source>
        <dbReference type="Proteomes" id="UP000317646"/>
    </source>
</evidence>
<sequence>MRRFLSLSSVPAPLVALRGTLRLLALLLVLLGCPTSAFAQSFLHATGPKILNANNQEVLLNGVNLGGWALQEGYIVKPTWAGINGKQTQGTVKQTLYNAGMTDAAVETFYQGYRDNFITKPDIDYLAARGFNCVRLPLHYDLFLTPAQRAVRNNVMRGTTTYESYVSALTGWYNGNQLFADPANLEAFRLIDNTLAWCAANGMYVILDLHAAPGSQGTDVNIADALQPLDLWNRAIYRDMTVRLWEAVAARYKNDARVAMYDLLNEPNNVPSNPPIHDLLQRLITAVRAQGDNHLLLIEGNGYGNDFNYLEPFTFANAPNLVYNSHRYSAAGYLMDNNVSSTEGGPNSLRFIGNLQNFRARYSVPIWVGETGENTAGWMHEAATSLNSVGIGWCHWTYKRFDTGPNAALSRITPPFIVDGPGGLAQVLENIKFANCVPNPSVVNALAPNQNGIVNYPAGGNYNGTTGAAPPVGSTVWLRGANGKYASGENGAQPMTCARAAYGAWEVFLVAAASGSKVTLQNQGKYVSSENGTGPMTCGRPSISGGEVFEWLGNADGTVSLRGTNGKYVSSGDGTQPMTCASATITSTEVFGFGLVPAGTVLAGRAAGAAAAGFYPNPVAGRLTYQLPAGGQAHRLTVLDAAGRQVFSRAYDNTGAQNTVDLSGLKSGFYLVHLTGAALDTSFKISKQ</sequence>
<dbReference type="AlphaFoldDB" id="A0A502GZ40"/>
<dbReference type="OrthoDB" id="9800955at2"/>
<dbReference type="RefSeq" id="WP_140466060.1">
    <property type="nucleotide sequence ID" value="NZ_RCYZ01000003.1"/>
</dbReference>
<proteinExistence type="predicted"/>
<dbReference type="InterPro" id="IPR008999">
    <property type="entry name" value="Actin-crosslinking"/>
</dbReference>
<dbReference type="InterPro" id="IPR017853">
    <property type="entry name" value="GH"/>
</dbReference>
<dbReference type="PROSITE" id="PS51257">
    <property type="entry name" value="PROKAR_LIPOPROTEIN"/>
    <property type="match status" value="1"/>
</dbReference>
<dbReference type="PANTHER" id="PTHR31297:SF13">
    <property type="entry name" value="PUTATIVE-RELATED"/>
    <property type="match status" value="1"/>
</dbReference>
<protein>
    <submittedName>
        <fullName evidence="5">T9SS C-terminal target domain-containing protein</fullName>
    </submittedName>
</protein>
<keyword evidence="2" id="KW-0326">Glycosidase</keyword>
<keyword evidence="1" id="KW-0378">Hydrolase</keyword>
<feature type="domain" description="Glycoside hydrolase family 5" evidence="3">
    <location>
        <begin position="107"/>
        <end position="399"/>
    </location>
</feature>
<dbReference type="GO" id="GO:0009251">
    <property type="term" value="P:glucan catabolic process"/>
    <property type="evidence" value="ECO:0007669"/>
    <property type="project" value="TreeGrafter"/>
</dbReference>
<accession>A0A502GZ40</accession>
<dbReference type="NCBIfam" id="TIGR04183">
    <property type="entry name" value="Por_Secre_tail"/>
    <property type="match status" value="1"/>
</dbReference>
<evidence type="ECO:0000256" key="2">
    <source>
        <dbReference type="ARBA" id="ARBA00023295"/>
    </source>
</evidence>
<keyword evidence="6" id="KW-1185">Reference proteome</keyword>
<dbReference type="EMBL" id="RCYZ01000003">
    <property type="protein sequence ID" value="TPG66430.1"/>
    <property type="molecule type" value="Genomic_DNA"/>
</dbReference>
<dbReference type="GO" id="GO:0005576">
    <property type="term" value="C:extracellular region"/>
    <property type="evidence" value="ECO:0007669"/>
    <property type="project" value="TreeGrafter"/>
</dbReference>
<dbReference type="Pfam" id="PF18962">
    <property type="entry name" value="Por_Secre_tail"/>
    <property type="match status" value="1"/>
</dbReference>
<feature type="domain" description="Secretion system C-terminal sorting" evidence="4">
    <location>
        <begin position="615"/>
        <end position="679"/>
    </location>
</feature>
<dbReference type="GO" id="GO:0008422">
    <property type="term" value="F:beta-glucosidase activity"/>
    <property type="evidence" value="ECO:0007669"/>
    <property type="project" value="TreeGrafter"/>
</dbReference>
<gene>
    <name evidence="5" type="ORF">EAH73_08435</name>
</gene>
<dbReference type="SUPFAM" id="SSF50405">
    <property type="entry name" value="Actin-crosslinking proteins"/>
    <property type="match status" value="1"/>
</dbReference>
<dbReference type="PANTHER" id="PTHR31297">
    <property type="entry name" value="GLUCAN ENDO-1,6-BETA-GLUCOSIDASE B"/>
    <property type="match status" value="1"/>
</dbReference>
<dbReference type="Gene3D" id="3.20.20.80">
    <property type="entry name" value="Glycosidases"/>
    <property type="match status" value="1"/>
</dbReference>
<dbReference type="InterPro" id="IPR050386">
    <property type="entry name" value="Glycosyl_hydrolase_5"/>
</dbReference>
<reference evidence="5 6" key="1">
    <citation type="journal article" date="2019" name="Environ. Microbiol.">
        <title>Species interactions and distinct microbial communities in high Arctic permafrost affected cryosols are associated with the CH4 and CO2 gas fluxes.</title>
        <authorList>
            <person name="Altshuler I."/>
            <person name="Hamel J."/>
            <person name="Turney S."/>
            <person name="Magnuson E."/>
            <person name="Levesque R."/>
            <person name="Greer C."/>
            <person name="Whyte L.G."/>
        </authorList>
    </citation>
    <scope>NUCLEOTIDE SEQUENCE [LARGE SCALE GENOMIC DNA]</scope>
    <source>
        <strain evidence="5 6">S9.2P</strain>
    </source>
</reference>
<dbReference type="Gene3D" id="2.80.10.50">
    <property type="match status" value="1"/>
</dbReference>